<sequence length="325" mass="34412">MRCVRVPWLRLRSALPLRQLRAAAAKAPGAQPLLVSPTGAPLSAGAAGTAGAGSGGELAVTPENAAQVLQSPSPFLLVVGELDAPVAKKLDGLRKAAQGRLPLIRLDCKVLPQVCQALQITSSPTVLLMAKGQVVAGLERDLSPPTATAFVENVAQMLGLKVDLAEAATEQLNDAEELEWTDAAAAEQTFSQVLSRSDLPNDARIRALAGRARCLLRQRSGQEPEAKALLEQLQSAGQGGLPEVKQAVAMLWIDQKQRELGETNLQTLKAAWEAAPTDLEVVQAYAVSVFWAHGEADAFEAGLSLLRKKRSDEAGRQGHLAPIRS</sequence>
<reference evidence="1" key="1">
    <citation type="submission" date="2023-08" db="EMBL/GenBank/DDBJ databases">
        <authorList>
            <person name="Chen Y."/>
            <person name="Shah S."/>
            <person name="Dougan E. K."/>
            <person name="Thang M."/>
            <person name="Chan C."/>
        </authorList>
    </citation>
    <scope>NUCLEOTIDE SEQUENCE</scope>
</reference>
<comment type="caution">
    <text evidence="1">The sequence shown here is derived from an EMBL/GenBank/DDBJ whole genome shotgun (WGS) entry which is preliminary data.</text>
</comment>
<organism evidence="1 2">
    <name type="scientific">Effrenium voratum</name>
    <dbReference type="NCBI Taxonomy" id="2562239"/>
    <lineage>
        <taxon>Eukaryota</taxon>
        <taxon>Sar</taxon>
        <taxon>Alveolata</taxon>
        <taxon>Dinophyceae</taxon>
        <taxon>Suessiales</taxon>
        <taxon>Symbiodiniaceae</taxon>
        <taxon>Effrenium</taxon>
    </lineage>
</organism>
<evidence type="ECO:0000313" key="1">
    <source>
        <dbReference type="EMBL" id="CAJ1403028.1"/>
    </source>
</evidence>
<proteinExistence type="predicted"/>
<keyword evidence="2" id="KW-1185">Reference proteome</keyword>
<evidence type="ECO:0000313" key="2">
    <source>
        <dbReference type="Proteomes" id="UP001178507"/>
    </source>
</evidence>
<dbReference type="AlphaFoldDB" id="A0AA36NI12"/>
<dbReference type="Proteomes" id="UP001178507">
    <property type="component" value="Unassembled WGS sequence"/>
</dbReference>
<gene>
    <name evidence="1" type="ORF">EVOR1521_LOCUS25781</name>
</gene>
<evidence type="ECO:0008006" key="3">
    <source>
        <dbReference type="Google" id="ProtNLM"/>
    </source>
</evidence>
<dbReference type="EMBL" id="CAUJNA010003478">
    <property type="protein sequence ID" value="CAJ1403028.1"/>
    <property type="molecule type" value="Genomic_DNA"/>
</dbReference>
<dbReference type="InterPro" id="IPR036249">
    <property type="entry name" value="Thioredoxin-like_sf"/>
</dbReference>
<accession>A0AA36NI12</accession>
<name>A0AA36NI12_9DINO</name>
<dbReference type="Gene3D" id="3.40.30.10">
    <property type="entry name" value="Glutaredoxin"/>
    <property type="match status" value="1"/>
</dbReference>
<protein>
    <recommendedName>
        <fullName evidence="3">Thioredoxin domain-containing protein</fullName>
    </recommendedName>
</protein>
<dbReference type="SUPFAM" id="SSF52833">
    <property type="entry name" value="Thioredoxin-like"/>
    <property type="match status" value="1"/>
</dbReference>